<dbReference type="GO" id="GO:0031267">
    <property type="term" value="F:small GTPase binding"/>
    <property type="evidence" value="ECO:0007669"/>
    <property type="project" value="InterPro"/>
</dbReference>
<dbReference type="InterPro" id="IPR010472">
    <property type="entry name" value="FH3_dom"/>
</dbReference>
<evidence type="ECO:0000313" key="3">
    <source>
        <dbReference type="Proteomes" id="UP000001593"/>
    </source>
</evidence>
<dbReference type="STRING" id="45351.A7SLR7"/>
<gene>
    <name evidence="2" type="ORF">NEMVEDRAFT_v1g122997</name>
</gene>
<reference evidence="2 3" key="1">
    <citation type="journal article" date="2007" name="Science">
        <title>Sea anemone genome reveals ancestral eumetazoan gene repertoire and genomic organization.</title>
        <authorList>
            <person name="Putnam N.H."/>
            <person name="Srivastava M."/>
            <person name="Hellsten U."/>
            <person name="Dirks B."/>
            <person name="Chapman J."/>
            <person name="Salamov A."/>
            <person name="Terry A."/>
            <person name="Shapiro H."/>
            <person name="Lindquist E."/>
            <person name="Kapitonov V.V."/>
            <person name="Jurka J."/>
            <person name="Genikhovich G."/>
            <person name="Grigoriev I.V."/>
            <person name="Lucas S.M."/>
            <person name="Steele R.E."/>
            <person name="Finnerty J.R."/>
            <person name="Technau U."/>
            <person name="Martindale M.Q."/>
            <person name="Rokhsar D.S."/>
        </authorList>
    </citation>
    <scope>NUCLEOTIDE SEQUENCE [LARGE SCALE GENOMIC DNA]</scope>
    <source>
        <strain evidence="3">CH2 X CH6</strain>
    </source>
</reference>
<dbReference type="GO" id="GO:0003779">
    <property type="term" value="F:actin binding"/>
    <property type="evidence" value="ECO:0007669"/>
    <property type="project" value="InterPro"/>
</dbReference>
<dbReference type="InterPro" id="IPR016024">
    <property type="entry name" value="ARM-type_fold"/>
</dbReference>
<evidence type="ECO:0000259" key="1">
    <source>
        <dbReference type="PROSITE" id="PS51232"/>
    </source>
</evidence>
<dbReference type="Proteomes" id="UP000001593">
    <property type="component" value="Unassembled WGS sequence"/>
</dbReference>
<dbReference type="SUPFAM" id="SSF48371">
    <property type="entry name" value="ARM repeat"/>
    <property type="match status" value="1"/>
</dbReference>
<dbReference type="eggNOG" id="KOG1922">
    <property type="taxonomic scope" value="Eukaryota"/>
</dbReference>
<dbReference type="GO" id="GO:0030036">
    <property type="term" value="P:actin cytoskeleton organization"/>
    <property type="evidence" value="ECO:0007669"/>
    <property type="project" value="InterPro"/>
</dbReference>
<dbReference type="PhylomeDB" id="A7SLR7"/>
<dbReference type="AlphaFoldDB" id="A7SLR7"/>
<dbReference type="PROSITE" id="PS51232">
    <property type="entry name" value="GBD_FH3"/>
    <property type="match status" value="1"/>
</dbReference>
<dbReference type="EMBL" id="DS469701">
    <property type="protein sequence ID" value="EDO35348.1"/>
    <property type="molecule type" value="Genomic_DNA"/>
</dbReference>
<name>A7SLR7_NEMVE</name>
<dbReference type="InParanoid" id="A7SLR7"/>
<protein>
    <recommendedName>
        <fullName evidence="1">GBD/FH3 domain-containing protein</fullName>
    </recommendedName>
</protein>
<dbReference type="Pfam" id="PF06371">
    <property type="entry name" value="Drf_GBD"/>
    <property type="match status" value="1"/>
</dbReference>
<dbReference type="Gene3D" id="1.25.10.10">
    <property type="entry name" value="Leucine-rich Repeat Variant"/>
    <property type="match status" value="1"/>
</dbReference>
<dbReference type="OMA" id="CARIPDA"/>
<dbReference type="Pfam" id="PF06367">
    <property type="entry name" value="Drf_FH3"/>
    <property type="match status" value="1"/>
</dbReference>
<proteinExistence type="predicted"/>
<dbReference type="HOGENOM" id="CLU_999410_0_0_1"/>
<accession>A7SLR7</accession>
<dbReference type="InterPro" id="IPR014768">
    <property type="entry name" value="GBD/FH3_dom"/>
</dbReference>
<dbReference type="Gene3D" id="1.10.238.150">
    <property type="entry name" value="Formin, FH3 diaphanous domain"/>
    <property type="match status" value="1"/>
</dbReference>
<feature type="non-terminal residue" evidence="2">
    <location>
        <position position="315"/>
    </location>
</feature>
<sequence>MANKWRTIRHKFARDGNTDFETISSDASAELCVRLLSSPSVQNFSGIKAKLKSSPSEWIEDFLSHAGMEVLFECLRRLSNRKIGIVDAFLQLECVQCIKAVMNSKAGLTCIIEHGEYSRKLVKALDTDNTMIKKQVFELLSALCLYSEQGYQLAIDALENYKMTKGQRYRFSLIVNELKNAEVVPYMSACLAFINTILISTDDFDERVRLRNEFVGLGLLDILTKLRHLDDDDLAVQIDVFEERRLDDDDELMLPEGVNLTSHIDVFHAVFKRVSDKPQGMNLLSILQNFLMIDEESPISDLVWETIEKLVKKAV</sequence>
<keyword evidence="3" id="KW-1185">Reference proteome</keyword>
<dbReference type="PANTHER" id="PTHR46345:SF8">
    <property type="entry name" value="FORMIN 3, ISOFORM B"/>
    <property type="match status" value="1"/>
</dbReference>
<dbReference type="SMART" id="SM01140">
    <property type="entry name" value="Drf_GBD"/>
    <property type="match status" value="1"/>
</dbReference>
<dbReference type="PANTHER" id="PTHR46345">
    <property type="entry name" value="INVERTED FORMIN-2"/>
    <property type="match status" value="1"/>
</dbReference>
<dbReference type="SMART" id="SM01139">
    <property type="entry name" value="Drf_FH3"/>
    <property type="match status" value="1"/>
</dbReference>
<evidence type="ECO:0000313" key="2">
    <source>
        <dbReference type="EMBL" id="EDO35348.1"/>
    </source>
</evidence>
<dbReference type="InterPro" id="IPR011989">
    <property type="entry name" value="ARM-like"/>
</dbReference>
<dbReference type="InterPro" id="IPR010473">
    <property type="entry name" value="GTPase-bd"/>
</dbReference>
<organism evidence="2 3">
    <name type="scientific">Nematostella vectensis</name>
    <name type="common">Starlet sea anemone</name>
    <dbReference type="NCBI Taxonomy" id="45351"/>
    <lineage>
        <taxon>Eukaryota</taxon>
        <taxon>Metazoa</taxon>
        <taxon>Cnidaria</taxon>
        <taxon>Anthozoa</taxon>
        <taxon>Hexacorallia</taxon>
        <taxon>Actiniaria</taxon>
        <taxon>Edwardsiidae</taxon>
        <taxon>Nematostella</taxon>
    </lineage>
</organism>
<feature type="domain" description="GBD/FH3" evidence="1">
    <location>
        <begin position="1"/>
        <end position="315"/>
    </location>
</feature>